<feature type="domain" description="Mce/MlaD" evidence="9">
    <location>
        <begin position="39"/>
        <end position="130"/>
    </location>
</feature>
<dbReference type="eggNOG" id="COG3008">
    <property type="taxonomic scope" value="Bacteria"/>
</dbReference>
<proteinExistence type="predicted"/>
<keyword evidence="4 8" id="KW-0812">Transmembrane</keyword>
<dbReference type="Proteomes" id="UP000008871">
    <property type="component" value="Chromosome"/>
</dbReference>
<dbReference type="NCBIfam" id="NF008070">
    <property type="entry name" value="PRK10807.1"/>
    <property type="match status" value="1"/>
</dbReference>
<feature type="domain" description="Mce/MlaD" evidence="9">
    <location>
        <begin position="163"/>
        <end position="213"/>
    </location>
</feature>
<dbReference type="Pfam" id="PF02470">
    <property type="entry name" value="MlaD"/>
    <property type="match status" value="3"/>
</dbReference>
<dbReference type="EMBL" id="AM286690">
    <property type="protein sequence ID" value="CAL17765.1"/>
    <property type="molecule type" value="Genomic_DNA"/>
</dbReference>
<dbReference type="STRING" id="393595.ABO_2317"/>
<protein>
    <submittedName>
        <fullName evidence="10">Paraquat-inducible protein B, putative</fullName>
    </submittedName>
</protein>
<evidence type="ECO:0000256" key="3">
    <source>
        <dbReference type="ARBA" id="ARBA00022519"/>
    </source>
</evidence>
<keyword evidence="3" id="KW-0997">Cell inner membrane</keyword>
<dbReference type="AlphaFoldDB" id="Q0VM33"/>
<evidence type="ECO:0000256" key="2">
    <source>
        <dbReference type="ARBA" id="ARBA00022475"/>
    </source>
</evidence>
<dbReference type="InterPro" id="IPR003399">
    <property type="entry name" value="Mce/MlaD"/>
</dbReference>
<evidence type="ECO:0000256" key="5">
    <source>
        <dbReference type="ARBA" id="ARBA00022989"/>
    </source>
</evidence>
<dbReference type="KEGG" id="abo:ABO_2317"/>
<evidence type="ECO:0000313" key="11">
    <source>
        <dbReference type="Proteomes" id="UP000008871"/>
    </source>
</evidence>
<dbReference type="HOGENOM" id="CLU_018765_3_1_6"/>
<accession>Q0VM33</accession>
<keyword evidence="2" id="KW-1003">Cell membrane</keyword>
<keyword evidence="6 8" id="KW-0472">Membrane</keyword>
<feature type="domain" description="Mce/MlaD" evidence="9">
    <location>
        <begin position="291"/>
        <end position="385"/>
    </location>
</feature>
<comment type="subcellular location">
    <subcellularLocation>
        <location evidence="1">Cell inner membrane</location>
    </subcellularLocation>
</comment>
<organism evidence="10 11">
    <name type="scientific">Alcanivorax borkumensis (strain ATCC 700651 / DSM 11573 / NCIMB 13689 / SK2)</name>
    <dbReference type="NCBI Taxonomy" id="393595"/>
    <lineage>
        <taxon>Bacteria</taxon>
        <taxon>Pseudomonadati</taxon>
        <taxon>Pseudomonadota</taxon>
        <taxon>Gammaproteobacteria</taxon>
        <taxon>Oceanospirillales</taxon>
        <taxon>Alcanivoracaceae</taxon>
        <taxon>Alcanivorax</taxon>
    </lineage>
</organism>
<keyword evidence="5 8" id="KW-1133">Transmembrane helix</keyword>
<keyword evidence="11" id="KW-1185">Reference proteome</keyword>
<dbReference type="PANTHER" id="PTHR30462:SF2">
    <property type="entry name" value="INTERMEMBRANE TRANSPORT PROTEIN PQIB"/>
    <property type="match status" value="1"/>
</dbReference>
<feature type="transmembrane region" description="Helical" evidence="8">
    <location>
        <begin position="12"/>
        <end position="35"/>
    </location>
</feature>
<dbReference type="eggNOG" id="COG1463">
    <property type="taxonomic scope" value="Bacteria"/>
</dbReference>
<evidence type="ECO:0000256" key="4">
    <source>
        <dbReference type="ARBA" id="ARBA00022692"/>
    </source>
</evidence>
<reference evidence="10 11" key="1">
    <citation type="journal article" date="2006" name="Nat. Biotechnol.">
        <title>Genome sequence of the ubiquitous hydrocarbon-degrading marine bacterium Alcanivorax borkumensis.</title>
        <authorList>
            <person name="Schneiker S."/>
            <person name="Martins dos Santos V.A.P."/>
            <person name="Bartels D."/>
            <person name="Bekel T."/>
            <person name="Brecht M."/>
            <person name="Buhrmester J."/>
            <person name="Chernikova T.N."/>
            <person name="Denaro R."/>
            <person name="Ferrer M."/>
            <person name="Gertler C."/>
            <person name="Goesmann A."/>
            <person name="Golyshina O.V."/>
            <person name="Kaminski F."/>
            <person name="Khachane A.N."/>
            <person name="Lang S."/>
            <person name="Linke B."/>
            <person name="McHardy A.C."/>
            <person name="Meyer F."/>
            <person name="Nechitaylo T."/>
            <person name="Puehler A."/>
            <person name="Regenhardt D."/>
            <person name="Rupp O."/>
            <person name="Sabirova J.S."/>
            <person name="Selbitschka W."/>
            <person name="Yakimov M.M."/>
            <person name="Timmis K.N."/>
            <person name="Vorhoelter F.-J."/>
            <person name="Weidner S."/>
            <person name="Kaiser O."/>
            <person name="Golyshin P.N."/>
        </authorList>
    </citation>
    <scope>NUCLEOTIDE SEQUENCE [LARGE SCALE GENOMIC DNA]</scope>
    <source>
        <strain evidence="11">ATCC 700651 / DSM 11573 / NCIMB 13689 / SK2</strain>
    </source>
</reference>
<evidence type="ECO:0000256" key="7">
    <source>
        <dbReference type="SAM" id="MobiDB-lite"/>
    </source>
</evidence>
<evidence type="ECO:0000256" key="1">
    <source>
        <dbReference type="ARBA" id="ARBA00004533"/>
    </source>
</evidence>
<sequence length="537" mass="58643">MNQPDTPTSRRRLSAVWLIPLMAAFIGLWLVFSYLSSQGPIITLKLEDAEGINAGKTAIKMRNVQIGVVESVSLSEDLSHTLLSVQMQADTDRMLFSDAQFWVVKPRVGREGISGLSTVLSGAYIELLPGSNGKKTKTFTVKNSPPPEKTGDGLFLKLVSEPGTNINNGDPVSFRSLKVGRVVETQFDRQAKLFRHRLFIEKPYDVLVSESSRFWKVSGIGFQLDARGFQAQLSSLEALLGGGISFSVPDSSMATGAPVEDGHQFELHNSQESARRALYTQTLDYVLLVERSVRGLKAGAPVEYRGIRVGTVEQVPWAFAEQGPNAMTDSPIPVLIRLEPQRVNQQSNIALTTWKEEISHMVNNGLRASLKAGNLLTGSLFVDLAFHQNAPTTDTSATYNSVPVMPSVAGGGLSKLEDQLHALLKTLNELPMKNMADNLNNNLKHLSGVTGRIESLLNDPALNTLPQQISSNLDALDATLQGWQSGGDGYQELQGTLQKLNRLLDSAEPLLDTLNEQPNALIFQRHPTTDPQPRGAQ</sequence>
<feature type="region of interest" description="Disordered" evidence="7">
    <location>
        <begin position="517"/>
        <end position="537"/>
    </location>
</feature>
<dbReference type="RefSeq" id="WP_011589591.1">
    <property type="nucleotide sequence ID" value="NC_008260.1"/>
</dbReference>
<name>Q0VM33_ALCBS</name>
<dbReference type="InterPro" id="IPR051800">
    <property type="entry name" value="PqiA-PqiB_transport"/>
</dbReference>
<dbReference type="GO" id="GO:0005886">
    <property type="term" value="C:plasma membrane"/>
    <property type="evidence" value="ECO:0007669"/>
    <property type="project" value="UniProtKB-SubCell"/>
</dbReference>
<evidence type="ECO:0000313" key="10">
    <source>
        <dbReference type="EMBL" id="CAL17765.1"/>
    </source>
</evidence>
<evidence type="ECO:0000259" key="9">
    <source>
        <dbReference type="Pfam" id="PF02470"/>
    </source>
</evidence>
<gene>
    <name evidence="10" type="ordered locus">ABO_2317</name>
</gene>
<evidence type="ECO:0000256" key="8">
    <source>
        <dbReference type="SAM" id="Phobius"/>
    </source>
</evidence>
<dbReference type="OrthoDB" id="9806984at2"/>
<evidence type="ECO:0000256" key="6">
    <source>
        <dbReference type="ARBA" id="ARBA00023136"/>
    </source>
</evidence>
<dbReference type="PANTHER" id="PTHR30462">
    <property type="entry name" value="INTERMEMBRANE TRANSPORT PROTEIN PQIB-RELATED"/>
    <property type="match status" value="1"/>
</dbReference>